<accession>A0A6M0SVB9</accession>
<keyword evidence="1" id="KW-0175">Coiled coil</keyword>
<proteinExistence type="predicted"/>
<reference evidence="2 3" key="1">
    <citation type="submission" date="2019-02" db="EMBL/GenBank/DDBJ databases">
        <title>Genome sequencing of Clostridium botulinum clinical isolates.</title>
        <authorList>
            <person name="Brunt J."/>
            <person name="Van Vliet A.H.M."/>
            <person name="Stringer S.C."/>
            <person name="Grant K.A."/>
            <person name="Carter A.C."/>
            <person name="Peck M.W."/>
        </authorList>
    </citation>
    <scope>NUCLEOTIDE SEQUENCE [LARGE SCALE GENOMIC DNA]</scope>
    <source>
        <strain evidence="2 3">R1125/03</strain>
    </source>
</reference>
<organism evidence="2 3">
    <name type="scientific">Clostridium botulinum</name>
    <dbReference type="NCBI Taxonomy" id="1491"/>
    <lineage>
        <taxon>Bacteria</taxon>
        <taxon>Bacillati</taxon>
        <taxon>Bacillota</taxon>
        <taxon>Clostridia</taxon>
        <taxon>Eubacteriales</taxon>
        <taxon>Clostridiaceae</taxon>
        <taxon>Clostridium</taxon>
    </lineage>
</organism>
<comment type="caution">
    <text evidence="2">The sequence shown here is derived from an EMBL/GenBank/DDBJ whole genome shotgun (WGS) entry which is preliminary data.</text>
</comment>
<evidence type="ECO:0000313" key="3">
    <source>
        <dbReference type="Proteomes" id="UP000473089"/>
    </source>
</evidence>
<protein>
    <submittedName>
        <fullName evidence="2">Uncharacterized protein</fullName>
    </submittedName>
</protein>
<gene>
    <name evidence="2" type="ORF">EXM42_03420</name>
</gene>
<evidence type="ECO:0000313" key="2">
    <source>
        <dbReference type="EMBL" id="NFA59477.1"/>
    </source>
</evidence>
<evidence type="ECO:0000256" key="1">
    <source>
        <dbReference type="SAM" id="Coils"/>
    </source>
</evidence>
<dbReference type="EMBL" id="SGJP01000005">
    <property type="protein sequence ID" value="NFA59477.1"/>
    <property type="molecule type" value="Genomic_DNA"/>
</dbReference>
<dbReference type="Proteomes" id="UP000473089">
    <property type="component" value="Unassembled WGS sequence"/>
</dbReference>
<name>A0A6M0SVB9_CLOBO</name>
<sequence length="119" mass="14310">MNICTIYFLDRNYNFEFQNGNIKMHAYGYDGDIILNIANNVIKNNLIKENKTDKFEILFYESLKEYLEKCLKKDIFIETKAKVKEEIKKIEERIDSYISDESLLRKPNESDEELRNRIK</sequence>
<dbReference type="AlphaFoldDB" id="A0A6M0SVB9"/>
<feature type="coiled-coil region" evidence="1">
    <location>
        <begin position="73"/>
        <end position="100"/>
    </location>
</feature>